<feature type="domain" description="Major facilitator superfamily (MFS) profile" evidence="8">
    <location>
        <begin position="24"/>
        <end position="445"/>
    </location>
</feature>
<dbReference type="InterPro" id="IPR050382">
    <property type="entry name" value="MFS_Na/Anion_cotransporter"/>
</dbReference>
<evidence type="ECO:0000256" key="7">
    <source>
        <dbReference type="SAM" id="Phobius"/>
    </source>
</evidence>
<keyword evidence="6 7" id="KW-0472">Membrane</keyword>
<evidence type="ECO:0000256" key="2">
    <source>
        <dbReference type="ARBA" id="ARBA00022448"/>
    </source>
</evidence>
<dbReference type="PIRSF" id="PIRSF002808">
    <property type="entry name" value="Hexose_phosphate_transp"/>
    <property type="match status" value="1"/>
</dbReference>
<dbReference type="InterPro" id="IPR000849">
    <property type="entry name" value="Sugar_P_transporter"/>
</dbReference>
<reference evidence="9 10" key="1">
    <citation type="journal article" date="2012" name="Front. Microbiol.">
        <title>Draft Genome Sequence of the Virulent Strain 01-B526 of the Fish Pathogen Aeromonas salmonicida.</title>
        <authorList>
            <person name="Charette S.J."/>
            <person name="Brochu F."/>
            <person name="Boyle B."/>
            <person name="Filion G."/>
            <person name="Tanaka K.H."/>
            <person name="Derome N."/>
        </authorList>
    </citation>
    <scope>NUCLEOTIDE SEQUENCE [LARGE SCALE GENOMIC DNA]</scope>
    <source>
        <strain evidence="9 10">P11</strain>
    </source>
</reference>
<evidence type="ECO:0000256" key="6">
    <source>
        <dbReference type="ARBA" id="ARBA00023136"/>
    </source>
</evidence>
<feature type="transmembrane region" description="Helical" evidence="7">
    <location>
        <begin position="178"/>
        <end position="197"/>
    </location>
</feature>
<keyword evidence="3" id="KW-1003">Cell membrane</keyword>
<dbReference type="RefSeq" id="WP_065078445.1">
    <property type="nucleotide sequence ID" value="NZ_LROS01000022.1"/>
</dbReference>
<keyword evidence="5 7" id="KW-1133">Transmembrane helix</keyword>
<dbReference type="InterPro" id="IPR011701">
    <property type="entry name" value="MFS"/>
</dbReference>
<feature type="transmembrane region" description="Helical" evidence="7">
    <location>
        <begin position="355"/>
        <end position="374"/>
    </location>
</feature>
<accession>A0A1A6AS36</accession>
<feature type="transmembrane region" description="Helical" evidence="7">
    <location>
        <begin position="20"/>
        <end position="37"/>
    </location>
</feature>
<dbReference type="PANTHER" id="PTHR11662">
    <property type="entry name" value="SOLUTE CARRIER FAMILY 17"/>
    <property type="match status" value="1"/>
</dbReference>
<keyword evidence="10" id="KW-1185">Reference proteome</keyword>
<feature type="transmembrane region" description="Helical" evidence="7">
    <location>
        <begin position="151"/>
        <end position="172"/>
    </location>
</feature>
<protein>
    <submittedName>
        <fullName evidence="9">Putative glucarate transporter</fullName>
    </submittedName>
</protein>
<dbReference type="InterPro" id="IPR020846">
    <property type="entry name" value="MFS_dom"/>
</dbReference>
<dbReference type="InterPro" id="IPR036259">
    <property type="entry name" value="MFS_trans_sf"/>
</dbReference>
<keyword evidence="4 7" id="KW-0812">Transmembrane</keyword>
<evidence type="ECO:0000256" key="3">
    <source>
        <dbReference type="ARBA" id="ARBA00022475"/>
    </source>
</evidence>
<evidence type="ECO:0000313" key="9">
    <source>
        <dbReference type="EMBL" id="OBR92891.1"/>
    </source>
</evidence>
<feature type="transmembrane region" description="Helical" evidence="7">
    <location>
        <begin position="58"/>
        <end position="78"/>
    </location>
</feature>
<dbReference type="PANTHER" id="PTHR11662:SF399">
    <property type="entry name" value="FI19708P1-RELATED"/>
    <property type="match status" value="1"/>
</dbReference>
<feature type="transmembrane region" description="Helical" evidence="7">
    <location>
        <begin position="331"/>
        <end position="349"/>
    </location>
</feature>
<feature type="transmembrane region" description="Helical" evidence="7">
    <location>
        <begin position="267"/>
        <end position="289"/>
    </location>
</feature>
<dbReference type="SUPFAM" id="SSF103473">
    <property type="entry name" value="MFS general substrate transporter"/>
    <property type="match status" value="1"/>
</dbReference>
<feature type="transmembrane region" description="Helical" evidence="7">
    <location>
        <begin position="419"/>
        <end position="440"/>
    </location>
</feature>
<feature type="transmembrane region" description="Helical" evidence="7">
    <location>
        <begin position="386"/>
        <end position="413"/>
    </location>
</feature>
<proteinExistence type="predicted"/>
<evidence type="ECO:0000256" key="5">
    <source>
        <dbReference type="ARBA" id="ARBA00022989"/>
    </source>
</evidence>
<dbReference type="CDD" id="cd17319">
    <property type="entry name" value="MFS_ExuT_GudP_like"/>
    <property type="match status" value="1"/>
</dbReference>
<name>A0A1A6AS36_9CLOT</name>
<dbReference type="GO" id="GO:0022857">
    <property type="term" value="F:transmembrane transporter activity"/>
    <property type="evidence" value="ECO:0007669"/>
    <property type="project" value="InterPro"/>
</dbReference>
<dbReference type="EMBL" id="LROS01000022">
    <property type="protein sequence ID" value="OBR92891.1"/>
    <property type="molecule type" value="Genomic_DNA"/>
</dbReference>
<sequence length="446" mass="49351">MNQNQNVVDNNLNSGRRTNYRWIILFIIFISYFINMADRSNIGIALPFIKKEFHITNFVSGAISSFFFLGYAFSQIPAGFAIKKRGTRGIVSAAIVGFSGFTYLLGTVSSTMHLIFYRLGLGLAEGPAPVGMTSTINNWFPAKEKATATGIYIASTQLAPILVPTIAVWIATNYGWRSIFFWFAIPGLFMAAIWYFVVRTKPEDDKFVSKSELQYIRQGEVSQIEATSAPKDKSLGWIDKFIKYRKISKVDTSKKVFKSWNIWGDTLAYFCMNNVLYGMLTWIPSYLVVAKHYSFIKMGFVASAPSVGGLIGALLGGVISDRVFLKRRKPTMLITALTTAVMMIVLINLPENVTLVSLCLCITGLCLNIGWPAFTSYLMGLTSGETYSVAISVVNSGGNLGGFFAPMIIGALLDIFGNYNLAFVYFAVLLFAAFLIILTLDEPVQN</sequence>
<dbReference type="PATRIC" id="fig|1353534.3.peg.2223"/>
<dbReference type="PROSITE" id="PS50850">
    <property type="entry name" value="MFS"/>
    <property type="match status" value="1"/>
</dbReference>
<evidence type="ECO:0000313" key="10">
    <source>
        <dbReference type="Proteomes" id="UP000093954"/>
    </source>
</evidence>
<evidence type="ECO:0000256" key="1">
    <source>
        <dbReference type="ARBA" id="ARBA00004651"/>
    </source>
</evidence>
<evidence type="ECO:0000256" key="4">
    <source>
        <dbReference type="ARBA" id="ARBA00022692"/>
    </source>
</evidence>
<feature type="transmembrane region" description="Helical" evidence="7">
    <location>
        <begin position="295"/>
        <end position="319"/>
    </location>
</feature>
<keyword evidence="2" id="KW-0813">Transport</keyword>
<gene>
    <name evidence="9" type="primary">gudP</name>
    <name evidence="9" type="ORF">CLRAG_21850</name>
</gene>
<dbReference type="Gene3D" id="1.20.1250.20">
    <property type="entry name" value="MFS general substrate transporter like domains"/>
    <property type="match status" value="2"/>
</dbReference>
<comment type="caution">
    <text evidence="9">The sequence shown here is derived from an EMBL/GenBank/DDBJ whole genome shotgun (WGS) entry which is preliminary data.</text>
</comment>
<dbReference type="GO" id="GO:0005886">
    <property type="term" value="C:plasma membrane"/>
    <property type="evidence" value="ECO:0007669"/>
    <property type="project" value="UniProtKB-SubCell"/>
</dbReference>
<dbReference type="Pfam" id="PF07690">
    <property type="entry name" value="MFS_1"/>
    <property type="match status" value="1"/>
</dbReference>
<organism evidence="9 10">
    <name type="scientific">Clostridium ragsdalei P11</name>
    <dbReference type="NCBI Taxonomy" id="1353534"/>
    <lineage>
        <taxon>Bacteria</taxon>
        <taxon>Bacillati</taxon>
        <taxon>Bacillota</taxon>
        <taxon>Clostridia</taxon>
        <taxon>Eubacteriales</taxon>
        <taxon>Clostridiaceae</taxon>
        <taxon>Clostridium</taxon>
    </lineage>
</organism>
<evidence type="ECO:0000259" key="8">
    <source>
        <dbReference type="PROSITE" id="PS50850"/>
    </source>
</evidence>
<dbReference type="AlphaFoldDB" id="A0A1A6AS36"/>
<dbReference type="Proteomes" id="UP000093954">
    <property type="component" value="Unassembled WGS sequence"/>
</dbReference>
<feature type="transmembrane region" description="Helical" evidence="7">
    <location>
        <begin position="90"/>
        <end position="108"/>
    </location>
</feature>
<comment type="subcellular location">
    <subcellularLocation>
        <location evidence="1">Cell membrane</location>
        <topology evidence="1">Multi-pass membrane protein</topology>
    </subcellularLocation>
</comment>